<reference evidence="2" key="1">
    <citation type="submission" date="2025-08" db="UniProtKB">
        <authorList>
            <consortium name="Ensembl"/>
        </authorList>
    </citation>
    <scope>IDENTIFICATION</scope>
</reference>
<reference evidence="2" key="2">
    <citation type="submission" date="2025-09" db="UniProtKB">
        <authorList>
            <consortium name="Ensembl"/>
        </authorList>
    </citation>
    <scope>IDENTIFICATION</scope>
</reference>
<protein>
    <submittedName>
        <fullName evidence="2">Uncharacterized protein</fullName>
    </submittedName>
</protein>
<evidence type="ECO:0000313" key="2">
    <source>
        <dbReference type="Ensembl" id="ENSSOCP00000014428.1"/>
    </source>
</evidence>
<feature type="region of interest" description="Disordered" evidence="1">
    <location>
        <begin position="164"/>
        <end position="183"/>
    </location>
</feature>
<organism evidence="2 3">
    <name type="scientific">Strix occidentalis caurina</name>
    <name type="common">northern spotted owl</name>
    <dbReference type="NCBI Taxonomy" id="311401"/>
    <lineage>
        <taxon>Eukaryota</taxon>
        <taxon>Metazoa</taxon>
        <taxon>Chordata</taxon>
        <taxon>Craniata</taxon>
        <taxon>Vertebrata</taxon>
        <taxon>Euteleostomi</taxon>
        <taxon>Archelosauria</taxon>
        <taxon>Archosauria</taxon>
        <taxon>Dinosauria</taxon>
        <taxon>Saurischia</taxon>
        <taxon>Theropoda</taxon>
        <taxon>Coelurosauria</taxon>
        <taxon>Aves</taxon>
        <taxon>Neognathae</taxon>
        <taxon>Neoaves</taxon>
        <taxon>Telluraves</taxon>
        <taxon>Strigiformes</taxon>
        <taxon>Strigidae</taxon>
        <taxon>Strix</taxon>
    </lineage>
</organism>
<dbReference type="AlphaFoldDB" id="A0A8D0FF77"/>
<dbReference type="Ensembl" id="ENSSOCT00000014805.1">
    <property type="protein sequence ID" value="ENSSOCP00000014428.1"/>
    <property type="gene ID" value="ENSSOCG00000010911.1"/>
</dbReference>
<sequence length="183" mass="19454">MPPAPQGWGWRLGGCPAVPSCGCSMASMAPPEQVTCSPLSPSCSSNCELDYDLYRDDFPYRSCLVLTLLLRVPSSSRCSMACARLVAVPWTRPCSPGMPRGEDALAGQCVPPGSRQAVGQGGILTAPLPAVRAEELHSIKGELSQIKAQVDSLLESLDRMDQRRERLETVRGGPDPASGSLLS</sequence>
<evidence type="ECO:0000256" key="1">
    <source>
        <dbReference type="SAM" id="MobiDB-lite"/>
    </source>
</evidence>
<proteinExistence type="predicted"/>
<keyword evidence="3" id="KW-1185">Reference proteome</keyword>
<evidence type="ECO:0000313" key="3">
    <source>
        <dbReference type="Proteomes" id="UP000694551"/>
    </source>
</evidence>
<name>A0A8D0FF77_STROC</name>
<accession>A0A8D0FF77</accession>
<dbReference type="Proteomes" id="UP000694551">
    <property type="component" value="Unplaced"/>
</dbReference>